<dbReference type="PANTHER" id="PTHR21621">
    <property type="entry name" value="RIBOSOMAL PROTEIN S6 MODIFICATION PROTEIN"/>
    <property type="match status" value="1"/>
</dbReference>
<keyword evidence="4" id="KW-1185">Reference proteome</keyword>
<dbReference type="InterPro" id="IPR011761">
    <property type="entry name" value="ATP-grasp"/>
</dbReference>
<feature type="domain" description="ATP-grasp" evidence="2">
    <location>
        <begin position="77"/>
        <end position="275"/>
    </location>
</feature>
<name>A0A2K8SHI7_9NOSO</name>
<dbReference type="GO" id="GO:0009432">
    <property type="term" value="P:SOS response"/>
    <property type="evidence" value="ECO:0007669"/>
    <property type="project" value="TreeGrafter"/>
</dbReference>
<accession>A0A2K8SHI7</accession>
<keyword evidence="1" id="KW-0067">ATP-binding</keyword>
<dbReference type="OrthoDB" id="6283437at2"/>
<dbReference type="PROSITE" id="PS50975">
    <property type="entry name" value="ATP_GRASP"/>
    <property type="match status" value="1"/>
</dbReference>
<organism evidence="3 4">
    <name type="scientific">Nostoc flagelliforme CCNUN1</name>
    <dbReference type="NCBI Taxonomy" id="2038116"/>
    <lineage>
        <taxon>Bacteria</taxon>
        <taxon>Bacillati</taxon>
        <taxon>Cyanobacteriota</taxon>
        <taxon>Cyanophyceae</taxon>
        <taxon>Nostocales</taxon>
        <taxon>Nostocaceae</taxon>
        <taxon>Nostoc</taxon>
    </lineage>
</organism>
<dbReference type="SUPFAM" id="SSF56059">
    <property type="entry name" value="Glutathione synthetase ATP-binding domain-like"/>
    <property type="match status" value="1"/>
</dbReference>
<evidence type="ECO:0000256" key="1">
    <source>
        <dbReference type="PROSITE-ProRule" id="PRU00409"/>
    </source>
</evidence>
<dbReference type="PANTHER" id="PTHR21621:SF0">
    <property type="entry name" value="BETA-CITRYLGLUTAMATE SYNTHASE B-RELATED"/>
    <property type="match status" value="1"/>
</dbReference>
<dbReference type="GO" id="GO:0005737">
    <property type="term" value="C:cytoplasm"/>
    <property type="evidence" value="ECO:0007669"/>
    <property type="project" value="TreeGrafter"/>
</dbReference>
<gene>
    <name evidence="3" type="ORF">COO91_00562</name>
</gene>
<dbReference type="KEGG" id="nfl:COO91_00562"/>
<dbReference type="GO" id="GO:0046872">
    <property type="term" value="F:metal ion binding"/>
    <property type="evidence" value="ECO:0007669"/>
    <property type="project" value="InterPro"/>
</dbReference>
<dbReference type="GO" id="GO:0005524">
    <property type="term" value="F:ATP binding"/>
    <property type="evidence" value="ECO:0007669"/>
    <property type="project" value="UniProtKB-UniRule"/>
</dbReference>
<protein>
    <submittedName>
        <fullName evidence="3">Glutathione synthase/RimK-type ligase, ATP-grasp superfamily</fullName>
    </submittedName>
</protein>
<dbReference type="Gene3D" id="3.30.470.20">
    <property type="entry name" value="ATP-grasp fold, B domain"/>
    <property type="match status" value="1"/>
</dbReference>
<dbReference type="Pfam" id="PF08443">
    <property type="entry name" value="RimK"/>
    <property type="match status" value="1"/>
</dbReference>
<proteinExistence type="predicted"/>
<dbReference type="EMBL" id="CP024785">
    <property type="protein sequence ID" value="AUB34733.1"/>
    <property type="molecule type" value="Genomic_DNA"/>
</dbReference>
<dbReference type="InterPro" id="IPR013651">
    <property type="entry name" value="ATP-grasp_RimK-type"/>
</dbReference>
<dbReference type="AlphaFoldDB" id="A0A2K8SHI7"/>
<dbReference type="InterPro" id="IPR013815">
    <property type="entry name" value="ATP_grasp_subdomain_1"/>
</dbReference>
<keyword evidence="3" id="KW-0436">Ligase</keyword>
<dbReference type="RefSeq" id="WP_100897256.1">
    <property type="nucleotide sequence ID" value="NZ_CAWNNC010000001.1"/>
</dbReference>
<dbReference type="Proteomes" id="UP000232003">
    <property type="component" value="Chromosome"/>
</dbReference>
<sequence>MLDNVLLLLQACKNLNISYEIIHPAENLLKIKLNNKQHYFCNYSTPLINQAVAQIIKDKEYTYHILKQKIKLPRTVGFLSPFCELKYKMYLKFPSFQDIILEIKDKFETPVIVKRNSGAGGHNVFLCQNRDEIETALKEIFNINYKNYDYVAIAQEFIHIKSEYRAVFLNKELVLLYEKDISNAEFAGNLSPLHWNGAKAKYINEPQILLEIANFVQPIFEELDLDYAGLDIVLDRDNQYWLIEVNSHPNYTIFTRDNGEEPVLKVFEKMLISLASK</sequence>
<dbReference type="Gene3D" id="3.30.1490.20">
    <property type="entry name" value="ATP-grasp fold, A domain"/>
    <property type="match status" value="1"/>
</dbReference>
<dbReference type="GO" id="GO:0018169">
    <property type="term" value="F:ribosomal S6-glutamic acid ligase activity"/>
    <property type="evidence" value="ECO:0007669"/>
    <property type="project" value="TreeGrafter"/>
</dbReference>
<reference evidence="3 4" key="1">
    <citation type="submission" date="2017-11" db="EMBL/GenBank/DDBJ databases">
        <title>Complete genome of a free-living desiccation-tolerant cyanobacterium and its photosynthetic adaptation to extreme terrestrial habitat.</title>
        <authorList>
            <person name="Shang J."/>
        </authorList>
    </citation>
    <scope>NUCLEOTIDE SEQUENCE [LARGE SCALE GENOMIC DNA]</scope>
    <source>
        <strain evidence="3 4">CCNUN1</strain>
    </source>
</reference>
<keyword evidence="1" id="KW-0547">Nucleotide-binding</keyword>
<evidence type="ECO:0000313" key="4">
    <source>
        <dbReference type="Proteomes" id="UP000232003"/>
    </source>
</evidence>
<evidence type="ECO:0000313" key="3">
    <source>
        <dbReference type="EMBL" id="AUB34733.1"/>
    </source>
</evidence>
<evidence type="ECO:0000259" key="2">
    <source>
        <dbReference type="PROSITE" id="PS50975"/>
    </source>
</evidence>